<organism evidence="4 5">
    <name type="scientific">Euzebya pacifica</name>
    <dbReference type="NCBI Taxonomy" id="1608957"/>
    <lineage>
        <taxon>Bacteria</taxon>
        <taxon>Bacillati</taxon>
        <taxon>Actinomycetota</taxon>
        <taxon>Nitriliruptoria</taxon>
        <taxon>Euzebyales</taxon>
    </lineage>
</organism>
<dbReference type="PANTHER" id="PTHR38730:SF1">
    <property type="entry name" value="SLL7028 PROTEIN"/>
    <property type="match status" value="1"/>
</dbReference>
<evidence type="ECO:0000313" key="4">
    <source>
        <dbReference type="EMBL" id="AXV10282.1"/>
    </source>
</evidence>
<evidence type="ECO:0000259" key="2">
    <source>
        <dbReference type="Pfam" id="PF09967"/>
    </source>
</evidence>
<dbReference type="EMBL" id="CP031166">
    <property type="protein sequence ID" value="AXV10282.1"/>
    <property type="molecule type" value="Genomic_DNA"/>
</dbReference>
<proteinExistence type="predicted"/>
<evidence type="ECO:0000259" key="3">
    <source>
        <dbReference type="Pfam" id="PF13203"/>
    </source>
</evidence>
<gene>
    <name evidence="4" type="ORF">DVS28_b0542</name>
</gene>
<protein>
    <recommendedName>
        <fullName evidence="6">Metallopeptidase domain-containing protein</fullName>
    </recommendedName>
</protein>
<evidence type="ECO:0008006" key="6">
    <source>
        <dbReference type="Google" id="ProtNLM"/>
    </source>
</evidence>
<dbReference type="Gene3D" id="3.40.50.410">
    <property type="entry name" value="von Willebrand factor, type A domain"/>
    <property type="match status" value="1"/>
</dbReference>
<reference evidence="4 5" key="1">
    <citation type="submission" date="2018-09" db="EMBL/GenBank/DDBJ databases">
        <title>Complete genome sequence of Euzebya sp. DY32-46 isolated from seawater of Pacific Ocean.</title>
        <authorList>
            <person name="Xu L."/>
            <person name="Wu Y.-H."/>
            <person name="Xu X.-W."/>
        </authorList>
    </citation>
    <scope>NUCLEOTIDE SEQUENCE [LARGE SCALE GENOMIC DNA]</scope>
    <source>
        <strain evidence="4 5">DY32-46</strain>
        <plasmid evidence="5">pedy32-46i</plasmid>
    </source>
</reference>
<dbReference type="Pfam" id="PF13203">
    <property type="entry name" value="DUF2201_N"/>
    <property type="match status" value="1"/>
</dbReference>
<dbReference type="AlphaFoldDB" id="A0A346Y735"/>
<dbReference type="PANTHER" id="PTHR38730">
    <property type="entry name" value="SLL7028 PROTEIN"/>
    <property type="match status" value="1"/>
</dbReference>
<feature type="compositionally biased region" description="Low complexity" evidence="1">
    <location>
        <begin position="203"/>
        <end position="216"/>
    </location>
</feature>
<dbReference type="InterPro" id="IPR018698">
    <property type="entry name" value="VWA-like_dom"/>
</dbReference>
<feature type="compositionally biased region" description="Acidic residues" evidence="1">
    <location>
        <begin position="217"/>
        <end position="229"/>
    </location>
</feature>
<name>A0A346Y735_9ACTN</name>
<keyword evidence="5" id="KW-1185">Reference proteome</keyword>
<evidence type="ECO:0000313" key="5">
    <source>
        <dbReference type="Proteomes" id="UP000264006"/>
    </source>
</evidence>
<feature type="domain" description="Putative metallopeptidase" evidence="3">
    <location>
        <begin position="28"/>
        <end position="376"/>
    </location>
</feature>
<geneLocation type="plasmid" evidence="5">
    <name>pedy32-46i</name>
</geneLocation>
<dbReference type="KEGG" id="euz:DVS28_b0542"/>
<dbReference type="Pfam" id="PF09967">
    <property type="entry name" value="DUF2201"/>
    <property type="match status" value="1"/>
</dbReference>
<dbReference type="CDD" id="cd00198">
    <property type="entry name" value="vWFA"/>
    <property type="match status" value="1"/>
</dbReference>
<feature type="compositionally biased region" description="Low complexity" evidence="1">
    <location>
        <begin position="178"/>
        <end position="195"/>
    </location>
</feature>
<sequence>MGVLVDHQTLRAPTEAEDWIYRIASMLAVQRMPYLASIVYNLRPVAAPGLGTIGVDRRWRVYIDFDKIELDPRANQPAKGKWSKFEFSAVLLHEANHVLRDHANRGDLHGVGLPDRLAWNIAGDACINDDLDECLAGSNLALPADGIRSASLGLDPGQTTEWYYDKIKGQFAPPPCPACEAEQQSGNDTGDNSPGSGSGGASGTANDSHGTPANTDADGDADGDGEAGDAEQGGGGSGGTPSPTTAPSGSGACEHQTGPPAGCGSGGGGKPFPCEIDGDAGDVTDSGVSAHEADLLRRDAAIQIRNHQGGSGQGTVPAGLSRLAEEILAPPKIDWRRHLRASVKSGLSWAAGKVDYTYRRPSKRTQRGGVILPSMQMPKPKVVTVLDTSGSMGSDDIQAALAEIDGICKKAGLRGDDHKITYVDAAASDLQRVNSAKDIVLTGGGGTDMRVGIDLALEERPRPHVVIVMTDGYTPWPDTPPHDCKVIIVIIREGITPEDVVDAGGRAALDLPDWAIATAVDPTDV</sequence>
<dbReference type="RefSeq" id="WP_164711203.1">
    <property type="nucleotide sequence ID" value="NZ_CP031166.1"/>
</dbReference>
<keyword evidence="4" id="KW-0614">Plasmid</keyword>
<dbReference type="InterPro" id="IPR025154">
    <property type="entry name" value="Put_metallopeptidase_dom"/>
</dbReference>
<accession>A0A346Y735</accession>
<dbReference type="SUPFAM" id="SSF53300">
    <property type="entry name" value="vWA-like"/>
    <property type="match status" value="1"/>
</dbReference>
<evidence type="ECO:0000256" key="1">
    <source>
        <dbReference type="SAM" id="MobiDB-lite"/>
    </source>
</evidence>
<dbReference type="InterPro" id="IPR036465">
    <property type="entry name" value="vWFA_dom_sf"/>
</dbReference>
<dbReference type="Proteomes" id="UP000264006">
    <property type="component" value="Plasmid pEDY32-46I"/>
</dbReference>
<feature type="region of interest" description="Disordered" evidence="1">
    <location>
        <begin position="174"/>
        <end position="266"/>
    </location>
</feature>
<feature type="compositionally biased region" description="Low complexity" evidence="1">
    <location>
        <begin position="240"/>
        <end position="260"/>
    </location>
</feature>
<feature type="domain" description="VWA-like" evidence="2">
    <location>
        <begin position="382"/>
        <end position="492"/>
    </location>
</feature>